<dbReference type="InterPro" id="IPR009915">
    <property type="entry name" value="NnrU_dom"/>
</dbReference>
<evidence type="ECO:0000256" key="5">
    <source>
        <dbReference type="SAM" id="Phobius"/>
    </source>
</evidence>
<dbReference type="Proteomes" id="UP000825799">
    <property type="component" value="Chromosome"/>
</dbReference>
<name>A0ABX8WH36_9HYPH</name>
<sequence>MIQFLLAFALFLALHSVPAIPAIRQGLVARLGRRPYLALYSIASIASLVWVFQSALALDYLELWPPAAWQAWLALVLVPVALVLLIAGLASPNPLSISFRRGSDHPGAITAITRHPVLWGFVLWAASHVLANGDVRSLMLFGALGLFAVFGMVMTDRRSRRRLGSDWTRLSETSSVLPFAAMLAGRSRLRLDLPLGIGIAGAALLTAWLLLGGHAALFGADPLVLAAS</sequence>
<keyword evidence="2 5" id="KW-0812">Transmembrane</keyword>
<evidence type="ECO:0000256" key="3">
    <source>
        <dbReference type="ARBA" id="ARBA00022989"/>
    </source>
</evidence>
<organism evidence="7 8">
    <name type="scientific">Devosia salina</name>
    <dbReference type="NCBI Taxonomy" id="2860336"/>
    <lineage>
        <taxon>Bacteria</taxon>
        <taxon>Pseudomonadati</taxon>
        <taxon>Pseudomonadota</taxon>
        <taxon>Alphaproteobacteria</taxon>
        <taxon>Hyphomicrobiales</taxon>
        <taxon>Devosiaceae</taxon>
        <taxon>Devosia</taxon>
    </lineage>
</organism>
<proteinExistence type="predicted"/>
<dbReference type="EMBL" id="CP080590">
    <property type="protein sequence ID" value="QYO77703.1"/>
    <property type="molecule type" value="Genomic_DNA"/>
</dbReference>
<gene>
    <name evidence="7" type="ORF">K1X15_03800</name>
</gene>
<feature type="transmembrane region" description="Helical" evidence="5">
    <location>
        <begin position="137"/>
        <end position="155"/>
    </location>
</feature>
<feature type="transmembrane region" description="Helical" evidence="5">
    <location>
        <begin position="35"/>
        <end position="58"/>
    </location>
</feature>
<evidence type="ECO:0000256" key="1">
    <source>
        <dbReference type="ARBA" id="ARBA00004141"/>
    </source>
</evidence>
<feature type="transmembrane region" description="Helical" evidence="5">
    <location>
        <begin position="70"/>
        <end position="90"/>
    </location>
</feature>
<keyword evidence="3 5" id="KW-1133">Transmembrane helix</keyword>
<evidence type="ECO:0000259" key="6">
    <source>
        <dbReference type="Pfam" id="PF07298"/>
    </source>
</evidence>
<reference evidence="7 8" key="1">
    <citation type="submission" date="2021-08" db="EMBL/GenBank/DDBJ databases">
        <title>Devosia salina sp. nov., isolated from the South China Sea sediment.</title>
        <authorList>
            <person name="Zhou Z."/>
        </authorList>
    </citation>
    <scope>NUCLEOTIDE SEQUENCE [LARGE SCALE GENOMIC DNA]</scope>
    <source>
        <strain evidence="7 8">SCS-3</strain>
    </source>
</reference>
<feature type="domain" description="NnrU" evidence="6">
    <location>
        <begin position="4"/>
        <end position="222"/>
    </location>
</feature>
<comment type="subcellular location">
    <subcellularLocation>
        <location evidence="1">Membrane</location>
        <topology evidence="1">Multi-pass membrane protein</topology>
    </subcellularLocation>
</comment>
<dbReference type="RefSeq" id="WP_220306157.1">
    <property type="nucleotide sequence ID" value="NZ_CP080590.1"/>
</dbReference>
<dbReference type="PANTHER" id="PTHR35988">
    <property type="entry name" value="15-CIS-ZETA-CAROTENE ISOMERASE, CHLOROPLASTIC"/>
    <property type="match status" value="1"/>
</dbReference>
<keyword evidence="4 5" id="KW-0472">Membrane</keyword>
<evidence type="ECO:0000313" key="8">
    <source>
        <dbReference type="Proteomes" id="UP000825799"/>
    </source>
</evidence>
<protein>
    <submittedName>
        <fullName evidence="7">NnrU family protein</fullName>
    </submittedName>
</protein>
<evidence type="ECO:0000256" key="2">
    <source>
        <dbReference type="ARBA" id="ARBA00022692"/>
    </source>
</evidence>
<accession>A0ABX8WH36</accession>
<keyword evidence="8" id="KW-1185">Reference proteome</keyword>
<dbReference type="Gene3D" id="1.20.120.1630">
    <property type="match status" value="1"/>
</dbReference>
<evidence type="ECO:0000313" key="7">
    <source>
        <dbReference type="EMBL" id="QYO77703.1"/>
    </source>
</evidence>
<dbReference type="PANTHER" id="PTHR35988:SF2">
    <property type="entry name" value="15-CIS-ZETA-CAROTENE ISOMERASE, CHLOROPLASTIC"/>
    <property type="match status" value="1"/>
</dbReference>
<dbReference type="Pfam" id="PF07298">
    <property type="entry name" value="NnrU"/>
    <property type="match status" value="1"/>
</dbReference>
<feature type="transmembrane region" description="Helical" evidence="5">
    <location>
        <begin position="191"/>
        <end position="211"/>
    </location>
</feature>
<evidence type="ECO:0000256" key="4">
    <source>
        <dbReference type="ARBA" id="ARBA00023136"/>
    </source>
</evidence>